<organism evidence="1 2">
    <name type="scientific">Rhodococcus wratislaviensis NBRC 100605</name>
    <dbReference type="NCBI Taxonomy" id="1219028"/>
    <lineage>
        <taxon>Bacteria</taxon>
        <taxon>Bacillati</taxon>
        <taxon>Actinomycetota</taxon>
        <taxon>Actinomycetes</taxon>
        <taxon>Mycobacteriales</taxon>
        <taxon>Nocardiaceae</taxon>
        <taxon>Rhodococcus</taxon>
    </lineage>
</organism>
<dbReference type="SUPFAM" id="SSF53187">
    <property type="entry name" value="Zn-dependent exopeptidases"/>
    <property type="match status" value="1"/>
</dbReference>
<dbReference type="OrthoDB" id="1936983at2"/>
<evidence type="ECO:0008006" key="3">
    <source>
        <dbReference type="Google" id="ProtNLM"/>
    </source>
</evidence>
<dbReference type="Proteomes" id="UP000019491">
    <property type="component" value="Unassembled WGS sequence"/>
</dbReference>
<dbReference type="Gene3D" id="3.40.630.10">
    <property type="entry name" value="Zn peptidases"/>
    <property type="match status" value="1"/>
</dbReference>
<dbReference type="AlphaFoldDB" id="X0RH03"/>
<keyword evidence="2" id="KW-1185">Reference proteome</keyword>
<gene>
    <name evidence="1" type="ORF">RW1_094_03970</name>
</gene>
<dbReference type="EMBL" id="BAWF01000094">
    <property type="protein sequence ID" value="GAF50355.1"/>
    <property type="molecule type" value="Genomic_DNA"/>
</dbReference>
<evidence type="ECO:0000313" key="1">
    <source>
        <dbReference type="EMBL" id="GAF50355.1"/>
    </source>
</evidence>
<protein>
    <recommendedName>
        <fullName evidence="3">Peptidase M28 domain-containing protein</fullName>
    </recommendedName>
</protein>
<comment type="caution">
    <text evidence="1">The sequence shown here is derived from an EMBL/GenBank/DDBJ whole genome shotgun (WGS) entry which is preliminary data.</text>
</comment>
<sequence>MPDRNTGVHAKLSRRSVLIGGAVAAAGAFIGTVVPRAFAAPGWPSARLDAAAATNVDPSQFISEAQFRSWGQELDDIGLRATGSPAHERYVQTLADQLQAAGVSDVHLEGVSLKRWLATNWALNVDGTSLPAPSYVPYSGNTGPDGVSGQLVYLDDQAFSNPAGLPRLDGKIAVYDVPLTSLPILAFKALQYPGSVYDPQGNFSDFDFYKRPWFNGVPDRLKELKDAGAIGSIGVLDLNQHWATGQYFPYDGVFREFPSLYVDRDTGAELKRRAGASGVGTIVLEADIADVTTNNIVGFIPGMSEELTVLHTHTDGTNGLEENGQYGILSAAQYLARLPRTSIPRTIMIVLATGHFADGIGTLGFLARHLDDLVPRMTSVITVEHLGALEYLPTPDGDVRATGRHEPGIFFSSQGGAQANAAAGMLRRADAGPSEVARPFLPNKFAEPGSPIFTHPDLAPLQSIDRPPLYFPGEGTYMYSLGNIPDANYITGPYYLLNAGMPTVDKIDFARMRALSMALVNQTLELAAADLNAMGFPGS</sequence>
<dbReference type="PROSITE" id="PS51318">
    <property type="entry name" value="TAT"/>
    <property type="match status" value="1"/>
</dbReference>
<evidence type="ECO:0000313" key="2">
    <source>
        <dbReference type="Proteomes" id="UP000019491"/>
    </source>
</evidence>
<name>X0RH03_RHOWR</name>
<accession>X0RH03</accession>
<proteinExistence type="predicted"/>
<reference evidence="1 2" key="1">
    <citation type="submission" date="2014-02" db="EMBL/GenBank/DDBJ databases">
        <title>Whole genome shotgun sequence of Rhodococcus wratislaviensis NBRC 100605.</title>
        <authorList>
            <person name="Hosoyama A."/>
            <person name="Tsuchikane K."/>
            <person name="Yoshida I."/>
            <person name="Ohji S."/>
            <person name="Ichikawa N."/>
            <person name="Yamazoe A."/>
            <person name="Fujita N."/>
        </authorList>
    </citation>
    <scope>NUCLEOTIDE SEQUENCE [LARGE SCALE GENOMIC DNA]</scope>
    <source>
        <strain evidence="1 2">NBRC 100605</strain>
    </source>
</reference>
<dbReference type="RefSeq" id="WP_052033747.1">
    <property type="nucleotide sequence ID" value="NZ_BAWF01000094.1"/>
</dbReference>
<dbReference type="InterPro" id="IPR006311">
    <property type="entry name" value="TAT_signal"/>
</dbReference>